<accession>A0ABS5XM40</accession>
<evidence type="ECO:0000313" key="2">
    <source>
        <dbReference type="Proteomes" id="UP001519667"/>
    </source>
</evidence>
<protein>
    <submittedName>
        <fullName evidence="1">Uncharacterized protein</fullName>
    </submittedName>
</protein>
<gene>
    <name evidence="1" type="ORF">J7302_21910</name>
</gene>
<comment type="caution">
    <text evidence="1">The sequence shown here is derived from an EMBL/GenBank/DDBJ whole genome shotgun (WGS) entry which is preliminary data.</text>
</comment>
<keyword evidence="2" id="KW-1185">Reference proteome</keyword>
<name>A0ABS5XM40_9GAMM</name>
<proteinExistence type="predicted"/>
<reference evidence="1 2" key="1">
    <citation type="submission" date="2021-04" db="EMBL/GenBank/DDBJ databases">
        <title>Pseudomonas boanensis sp. nov., a bacterium isolated from river water used for household purposes in Boane District, Mozambique.</title>
        <authorList>
            <person name="Nicklasson M."/>
            <person name="Martin-Rodriguez A.J."/>
            <person name="Thorell K."/>
            <person name="Neves L."/>
            <person name="Mussagy A."/>
            <person name="Rydberg H.A."/>
            <person name="Hernroth B."/>
            <person name="Svensson-Stadler L."/>
            <person name="Sjoling A."/>
        </authorList>
    </citation>
    <scope>NUCLEOTIDE SEQUENCE [LARGE SCALE GENOMIC DNA]</scope>
    <source>
        <strain evidence="1 2">DB1</strain>
    </source>
</reference>
<dbReference type="EMBL" id="JAGTIS010000016">
    <property type="protein sequence ID" value="MBT8768769.1"/>
    <property type="molecule type" value="Genomic_DNA"/>
</dbReference>
<dbReference type="Proteomes" id="UP001519667">
    <property type="component" value="Unassembled WGS sequence"/>
</dbReference>
<organism evidence="1 2">
    <name type="scientific">Metapseudomonas boanensis</name>
    <dbReference type="NCBI Taxonomy" id="2822138"/>
    <lineage>
        <taxon>Bacteria</taxon>
        <taxon>Pseudomonadati</taxon>
        <taxon>Pseudomonadota</taxon>
        <taxon>Gammaproteobacteria</taxon>
        <taxon>Pseudomonadales</taxon>
        <taxon>Pseudomonadaceae</taxon>
        <taxon>Metapseudomonas</taxon>
    </lineage>
</organism>
<sequence>MWSWAIACLVWGAQPAWAELRAMDEGELQGITGRDGLSLSSDINFAANPEQTRCPGGCGTRIAFQSANGAGFIVIDNIRGTFSFDGVQLDVVKIDIDSGFDGDGAAFNATALRLGLTSARFSNAQFTLASSNQVHGDQPGHRQTEVFIYHTDGEVRLHGNLYLFGTR</sequence>
<evidence type="ECO:0000313" key="1">
    <source>
        <dbReference type="EMBL" id="MBT8768769.1"/>
    </source>
</evidence>